<dbReference type="Proteomes" id="UP000271256">
    <property type="component" value="Unassembled WGS sequence"/>
</dbReference>
<evidence type="ECO:0000313" key="3">
    <source>
        <dbReference type="EMBL" id="RKO65999.1"/>
    </source>
</evidence>
<dbReference type="NCBIfam" id="TIGR00277">
    <property type="entry name" value="HDIG"/>
    <property type="match status" value="1"/>
</dbReference>
<proteinExistence type="predicted"/>
<dbReference type="InterPro" id="IPR003018">
    <property type="entry name" value="GAF"/>
</dbReference>
<dbReference type="Gene3D" id="3.30.450.40">
    <property type="match status" value="2"/>
</dbReference>
<keyword evidence="4" id="KW-1185">Reference proteome</keyword>
<dbReference type="Gene3D" id="1.10.3210.10">
    <property type="entry name" value="Hypothetical protein af1432"/>
    <property type="match status" value="1"/>
</dbReference>
<dbReference type="Pfam" id="PF13487">
    <property type="entry name" value="HD_5"/>
    <property type="match status" value="1"/>
</dbReference>
<feature type="domain" description="HD-GYP" evidence="2">
    <location>
        <begin position="505"/>
        <end position="700"/>
    </location>
</feature>
<dbReference type="PROSITE" id="PS51832">
    <property type="entry name" value="HD_GYP"/>
    <property type="match status" value="1"/>
</dbReference>
<dbReference type="InterPro" id="IPR006674">
    <property type="entry name" value="HD_domain"/>
</dbReference>
<dbReference type="InterPro" id="IPR029016">
    <property type="entry name" value="GAF-like_dom_sf"/>
</dbReference>
<dbReference type="InterPro" id="IPR037522">
    <property type="entry name" value="HD_GYP_dom"/>
</dbReference>
<dbReference type="SMART" id="SM00065">
    <property type="entry name" value="GAF"/>
    <property type="match status" value="2"/>
</dbReference>
<dbReference type="OrthoDB" id="9798833at2"/>
<evidence type="ECO:0000313" key="4">
    <source>
        <dbReference type="Proteomes" id="UP000271256"/>
    </source>
</evidence>
<dbReference type="InterPro" id="IPR006675">
    <property type="entry name" value="HDIG_dom"/>
</dbReference>
<dbReference type="Pfam" id="PF13185">
    <property type="entry name" value="GAF_2"/>
    <property type="match status" value="1"/>
</dbReference>
<dbReference type="InterPro" id="IPR018771">
    <property type="entry name" value="PocR_dom"/>
</dbReference>
<dbReference type="SUPFAM" id="SSF109604">
    <property type="entry name" value="HD-domain/PDEase-like"/>
    <property type="match status" value="1"/>
</dbReference>
<accession>A0A494WRW9</accession>
<dbReference type="InterPro" id="IPR003607">
    <property type="entry name" value="HD/PDEase_dom"/>
</dbReference>
<evidence type="ECO:0000259" key="1">
    <source>
        <dbReference type="PROSITE" id="PS51831"/>
    </source>
</evidence>
<dbReference type="PANTHER" id="PTHR43155">
    <property type="entry name" value="CYCLIC DI-GMP PHOSPHODIESTERASE PA4108-RELATED"/>
    <property type="match status" value="1"/>
</dbReference>
<dbReference type="SUPFAM" id="SSF55781">
    <property type="entry name" value="GAF domain-like"/>
    <property type="match status" value="2"/>
</dbReference>
<dbReference type="EMBL" id="RBWE01000001">
    <property type="protein sequence ID" value="RKO65999.1"/>
    <property type="molecule type" value="Genomic_DNA"/>
</dbReference>
<gene>
    <name evidence="3" type="ORF">D7024_02900</name>
</gene>
<protein>
    <submittedName>
        <fullName evidence="3">GAF domain-containing protein</fullName>
    </submittedName>
</protein>
<dbReference type="Pfam" id="PF01590">
    <property type="entry name" value="GAF"/>
    <property type="match status" value="1"/>
</dbReference>
<comment type="caution">
    <text evidence="3">The sequence shown here is derived from an EMBL/GenBank/DDBJ whole genome shotgun (WGS) entry which is preliminary data.</text>
</comment>
<organism evidence="3 4">
    <name type="scientific">Desulfofundulus salinus</name>
    <dbReference type="NCBI Taxonomy" id="2419843"/>
    <lineage>
        <taxon>Bacteria</taxon>
        <taxon>Bacillati</taxon>
        <taxon>Bacillota</taxon>
        <taxon>Clostridia</taxon>
        <taxon>Eubacteriales</taxon>
        <taxon>Peptococcaceae</taxon>
        <taxon>Desulfofundulus</taxon>
    </lineage>
</organism>
<dbReference type="Pfam" id="PF10114">
    <property type="entry name" value="PocR"/>
    <property type="match status" value="1"/>
</dbReference>
<dbReference type="RefSeq" id="WP_121450446.1">
    <property type="nucleotide sequence ID" value="NZ_RBWE01000001.1"/>
</dbReference>
<name>A0A494WRW9_9FIRM</name>
<dbReference type="SMART" id="SM00471">
    <property type="entry name" value="HDc"/>
    <property type="match status" value="1"/>
</dbReference>
<dbReference type="CDD" id="cd00077">
    <property type="entry name" value="HDc"/>
    <property type="match status" value="1"/>
</dbReference>
<feature type="domain" description="HD" evidence="1">
    <location>
        <begin position="527"/>
        <end position="649"/>
    </location>
</feature>
<reference evidence="3 4" key="1">
    <citation type="submission" date="2018-10" db="EMBL/GenBank/DDBJ databases">
        <authorList>
            <person name="Grouzdev D.S."/>
            <person name="Krutkina M.S."/>
            <person name="Tourova T.P."/>
            <person name="Nazina T.N."/>
        </authorList>
    </citation>
    <scope>NUCLEOTIDE SEQUENCE [LARGE SCALE GENOMIC DNA]</scope>
    <source>
        <strain evidence="3 4">435</strain>
    </source>
</reference>
<evidence type="ECO:0000259" key="2">
    <source>
        <dbReference type="PROSITE" id="PS51832"/>
    </source>
</evidence>
<dbReference type="PANTHER" id="PTHR43155:SF2">
    <property type="entry name" value="CYCLIC DI-GMP PHOSPHODIESTERASE PA4108"/>
    <property type="match status" value="1"/>
</dbReference>
<dbReference type="AlphaFoldDB" id="A0A494WRW9"/>
<sequence length="715" mass="76836">MDKEKLVPYYEELKQIGLQELLESMSLALGLAVMATYPDGRPLTEPSSQCAFCTLLNTSPEGRARCADSRASSARIAVVAGKEVIRTCHAGLVHLAVPLRVAGEIVAVMLGGNVALRLPAEEAVVRLARETGLDPGKLQAAAGAIPIWPEERLRAAMGLAQAVTGTVARLLHARQELQRKVDELTTLFEFTRTVTSSIQVTEVAQQALEAVLGLTGATSGSVVMLNEVMPGVTESETAATLESCNEFRVVPAGEIVAAVEREARAAHFDSRPEGSTPEEKRPAVAIPLTVGGKVTGVLTIAGRPEGAHFTEDETVFLTTLGTGLGLALENARLFRQLQVRATMLERLIEVGQVVSSSLDVDLVLQSALENVRDVLGAQWCALRLLDEETGELVLKAGLGMSAELQARAGRIRPDGTLLGRVLQTGRPAVVEDLAASGPGTHLPYYAAEMRAVAVVPVKVGGRILGTLKVYSPVPRRWSKDEVSYLATIAGQTGLALENARLYSSLREYYSSVVQALAAALEARDVYTKGHSVRVANWARACARVLGLGAGEQEQVYLAGLLHDLGKIGVREDILLKPGPLTTEERREMQSHPEVGARILEPARFPAAVIAAVRHHHEDFDGGGYPAGLVGEEIPLLARIIRVADTYDAMTSARPYRQAFTPRQAREELRRWAGRQFDPRVVEAFLQIPEDEMVVNTNGGGGSYSAVSTGRCCFLR</sequence>
<dbReference type="PROSITE" id="PS51831">
    <property type="entry name" value="HD"/>
    <property type="match status" value="1"/>
</dbReference>